<name>A0AAD5QNB4_PARTN</name>
<proteinExistence type="predicted"/>
<comment type="caution">
    <text evidence="1">The sequence shown here is derived from an EMBL/GenBank/DDBJ whole genome shotgun (WGS) entry which is preliminary data.</text>
</comment>
<keyword evidence="2" id="KW-1185">Reference proteome</keyword>
<dbReference type="AlphaFoldDB" id="A0AAD5QNB4"/>
<evidence type="ECO:0000313" key="1">
    <source>
        <dbReference type="EMBL" id="KAJ1355674.1"/>
    </source>
</evidence>
<organism evidence="1 2">
    <name type="scientific">Parelaphostrongylus tenuis</name>
    <name type="common">Meningeal worm</name>
    <dbReference type="NCBI Taxonomy" id="148309"/>
    <lineage>
        <taxon>Eukaryota</taxon>
        <taxon>Metazoa</taxon>
        <taxon>Ecdysozoa</taxon>
        <taxon>Nematoda</taxon>
        <taxon>Chromadorea</taxon>
        <taxon>Rhabditida</taxon>
        <taxon>Rhabditina</taxon>
        <taxon>Rhabditomorpha</taxon>
        <taxon>Strongyloidea</taxon>
        <taxon>Metastrongylidae</taxon>
        <taxon>Parelaphostrongylus</taxon>
    </lineage>
</organism>
<dbReference type="EMBL" id="JAHQIW010002548">
    <property type="protein sequence ID" value="KAJ1355674.1"/>
    <property type="molecule type" value="Genomic_DNA"/>
</dbReference>
<reference evidence="1" key="1">
    <citation type="submission" date="2021-06" db="EMBL/GenBank/DDBJ databases">
        <title>Parelaphostrongylus tenuis whole genome reference sequence.</title>
        <authorList>
            <person name="Garwood T.J."/>
            <person name="Larsen P.A."/>
            <person name="Fountain-Jones N.M."/>
            <person name="Garbe J.R."/>
            <person name="Macchietto M.G."/>
            <person name="Kania S.A."/>
            <person name="Gerhold R.W."/>
            <person name="Richards J.E."/>
            <person name="Wolf T.M."/>
        </authorList>
    </citation>
    <scope>NUCLEOTIDE SEQUENCE</scope>
    <source>
        <strain evidence="1">MNPRO001-30</strain>
        <tissue evidence="1">Meninges</tissue>
    </source>
</reference>
<protein>
    <submittedName>
        <fullName evidence="1">Uncharacterized protein</fullName>
    </submittedName>
</protein>
<gene>
    <name evidence="1" type="ORF">KIN20_013168</name>
</gene>
<accession>A0AAD5QNB4</accession>
<sequence>MLVEILIYNHFTHLPNSHVDRFVDPPALLFQNGHVLVMETRTLCLVIRKQSAGSMRSQILSGIHRENALEDVLIGLLRDR</sequence>
<dbReference type="Proteomes" id="UP001196413">
    <property type="component" value="Unassembled WGS sequence"/>
</dbReference>
<evidence type="ECO:0000313" key="2">
    <source>
        <dbReference type="Proteomes" id="UP001196413"/>
    </source>
</evidence>